<gene>
    <name evidence="2" type="ORF">GJD93_05220</name>
</gene>
<dbReference type="Proteomes" id="UP000405075">
    <property type="component" value="Chromosome"/>
</dbReference>
<organism evidence="2 3">
    <name type="scientific">Acinetobacter towneri</name>
    <dbReference type="NCBI Taxonomy" id="202956"/>
    <lineage>
        <taxon>Bacteria</taxon>
        <taxon>Pseudomonadati</taxon>
        <taxon>Pseudomonadota</taxon>
        <taxon>Gammaproteobacteria</taxon>
        <taxon>Moraxellales</taxon>
        <taxon>Moraxellaceae</taxon>
        <taxon>Acinetobacter</taxon>
    </lineage>
</organism>
<evidence type="ECO:0000256" key="1">
    <source>
        <dbReference type="SAM" id="SignalP"/>
    </source>
</evidence>
<reference evidence="3" key="1">
    <citation type="submission" date="2019-11" db="EMBL/GenBank/DDBJ databases">
        <title>Escherichia coli 1916D6.</title>
        <authorList>
            <person name="Yao H."/>
            <person name="Du X."/>
            <person name="Yu R."/>
            <person name="Li A."/>
        </authorList>
    </citation>
    <scope>NUCLEOTIDE SEQUENCE [LARGE SCALE GENOMIC DNA]</scope>
    <source>
        <strain evidence="3">19110F47</strain>
    </source>
</reference>
<dbReference type="AlphaFoldDB" id="A0AAP9GTS7"/>
<feature type="chain" id="PRO_5042939225" description="Lipoprotein" evidence="1">
    <location>
        <begin position="26"/>
        <end position="112"/>
    </location>
</feature>
<dbReference type="GeneID" id="84622531"/>
<protein>
    <recommendedName>
        <fullName evidence="4">Lipoprotein</fullName>
    </recommendedName>
</protein>
<accession>A0AAP9GTS7</accession>
<feature type="signal peptide" evidence="1">
    <location>
        <begin position="1"/>
        <end position="25"/>
    </location>
</feature>
<dbReference type="PROSITE" id="PS51257">
    <property type="entry name" value="PROKAR_LIPOPROTEIN"/>
    <property type="match status" value="1"/>
</dbReference>
<evidence type="ECO:0000313" key="3">
    <source>
        <dbReference type="Proteomes" id="UP000405075"/>
    </source>
</evidence>
<dbReference type="RefSeq" id="WP_114237945.1">
    <property type="nucleotide sequence ID" value="NZ_CP046045.1"/>
</dbReference>
<name>A0AAP9GTS7_9GAMM</name>
<evidence type="ECO:0000313" key="2">
    <source>
        <dbReference type="EMBL" id="QGM27116.1"/>
    </source>
</evidence>
<sequence>MKISIRKLYVISLSALITVACSSQSESEGMLIINNKTSEDITKVNLTYKTTNKSENIGNLSPNQSFKYPIKYSDTEDSIVITYTDSNNTVHKDVAVPYFGKYDKKNYSYNIK</sequence>
<proteinExistence type="predicted"/>
<evidence type="ECO:0008006" key="4">
    <source>
        <dbReference type="Google" id="ProtNLM"/>
    </source>
</evidence>
<dbReference type="EMBL" id="CP046045">
    <property type="protein sequence ID" value="QGM27116.1"/>
    <property type="molecule type" value="Genomic_DNA"/>
</dbReference>
<keyword evidence="1" id="KW-0732">Signal</keyword>